<dbReference type="EMBL" id="CP039345">
    <property type="protein sequence ID" value="QCD78509.1"/>
    <property type="molecule type" value="Genomic_DNA"/>
</dbReference>
<dbReference type="AlphaFoldDB" id="A0A4D6KTJ9"/>
<reference evidence="1 2" key="1">
    <citation type="submission" date="2019-04" db="EMBL/GenBank/DDBJ databases">
        <title>An improved genome assembly and genetic linkage map for asparagus bean, Vigna unguiculata ssp. sesquipedialis.</title>
        <authorList>
            <person name="Xia Q."/>
            <person name="Zhang R."/>
            <person name="Dong Y."/>
        </authorList>
    </citation>
    <scope>NUCLEOTIDE SEQUENCE [LARGE SCALE GENOMIC DNA]</scope>
    <source>
        <tissue evidence="1">Leaf</tissue>
    </source>
</reference>
<protein>
    <submittedName>
        <fullName evidence="1">Uncharacterized protein</fullName>
    </submittedName>
</protein>
<organism evidence="1 2">
    <name type="scientific">Vigna unguiculata</name>
    <name type="common">Cowpea</name>
    <dbReference type="NCBI Taxonomy" id="3917"/>
    <lineage>
        <taxon>Eukaryota</taxon>
        <taxon>Viridiplantae</taxon>
        <taxon>Streptophyta</taxon>
        <taxon>Embryophyta</taxon>
        <taxon>Tracheophyta</taxon>
        <taxon>Spermatophyta</taxon>
        <taxon>Magnoliopsida</taxon>
        <taxon>eudicotyledons</taxon>
        <taxon>Gunneridae</taxon>
        <taxon>Pentapetalae</taxon>
        <taxon>rosids</taxon>
        <taxon>fabids</taxon>
        <taxon>Fabales</taxon>
        <taxon>Fabaceae</taxon>
        <taxon>Papilionoideae</taxon>
        <taxon>50 kb inversion clade</taxon>
        <taxon>NPAAA clade</taxon>
        <taxon>indigoferoid/millettioid clade</taxon>
        <taxon>Phaseoleae</taxon>
        <taxon>Vigna</taxon>
    </lineage>
</organism>
<keyword evidence="2" id="KW-1185">Reference proteome</keyword>
<evidence type="ECO:0000313" key="2">
    <source>
        <dbReference type="Proteomes" id="UP000501690"/>
    </source>
</evidence>
<proteinExistence type="predicted"/>
<dbReference type="Proteomes" id="UP000501690">
    <property type="component" value="Linkage Group LG1"/>
</dbReference>
<evidence type="ECO:0000313" key="1">
    <source>
        <dbReference type="EMBL" id="QCD78509.1"/>
    </source>
</evidence>
<name>A0A4D6KTJ9_VIGUN</name>
<sequence length="117" mass="12656">MLRAGRYVAGGSRVLDYERGGWCALLVFFIMLCCETWIRGCCAMSGEVGSYVPCSHLRDAACGEVRSWWITCVGLRAGRFVEAGPRAGSSPYLLVFGDDRVMRYTGADDVAGGADEA</sequence>
<gene>
    <name evidence="1" type="ORF">DEO72_LG1g2143</name>
</gene>
<accession>A0A4D6KTJ9</accession>